<evidence type="ECO:0000313" key="5">
    <source>
        <dbReference type="EMBL" id="GEY95176.1"/>
    </source>
</evidence>
<dbReference type="GO" id="GO:0003964">
    <property type="term" value="F:RNA-directed DNA polymerase activity"/>
    <property type="evidence" value="ECO:0007669"/>
    <property type="project" value="UniProtKB-KW"/>
</dbReference>
<keyword evidence="1" id="KW-0175">Coiled coil</keyword>
<feature type="compositionally biased region" description="Basic and acidic residues" evidence="2">
    <location>
        <begin position="931"/>
        <end position="944"/>
    </location>
</feature>
<proteinExistence type="predicted"/>
<evidence type="ECO:0000259" key="3">
    <source>
        <dbReference type="Pfam" id="PF07727"/>
    </source>
</evidence>
<dbReference type="Pfam" id="PF25597">
    <property type="entry name" value="SH3_retrovirus"/>
    <property type="match status" value="1"/>
</dbReference>
<feature type="region of interest" description="Disordered" evidence="2">
    <location>
        <begin position="1127"/>
        <end position="1152"/>
    </location>
</feature>
<dbReference type="Pfam" id="PF07727">
    <property type="entry name" value="RVT_2"/>
    <property type="match status" value="1"/>
</dbReference>
<keyword evidence="5" id="KW-0548">Nucleotidyltransferase</keyword>
<sequence>MVINSPCLTDKKELVIPRQMATGKELSNSLMAGSLPKTTLPTKCHNSLYAQLQTFKTLSNSLPTQTLIQFTHRSSKPIAMSTLTFAKTHNLIAYLGKPTESEGFEQIIDFSMEARLSLARMGYEKPSNKLTFYKAFVSPQWKFLIQTILQCLSAKTTSCNEFSNTMASAIICLATNQKFNFSRYILLSLVKNIEDGVPFFMFPMFVQLIINHQLCDMTQHKDIFDTPSLTKKVFANIKKRKCKPKRKHIKELEVPLTESQAEHNVPLPSPSYDPLPSGEDSLKLKELKDLCTNFSNKILDLESEMIDIKSTYKAKIKKLESMVERLEDENRVLKKLKGVHSTVVSDEPIMKNEESLKQGRKITGIDADVEINLEKFQAEAYNLDLDHQEKVLSMLDVNDEEPVGVEEVLEVVKTAKLITKVVTTTGVDVNNASVQDTPITAIEETKVIVEVPKPKKRRCVIIQDPEDTKTTVTVQPKVQAKDKGKAILIKEPKPLKRQVQIDLYEEVARQLEAELNADINWHAVIEQVKRSERLTDAVMKYQALKRKPLTEAQTRRNMIVYLKNMFGYKMNYFKGMSYDEIRPLFKKHYNYNQAFLNEVNERVKFPEKEVRQEKEVKVESSKRECESLEQEIAKKQKIKQETGELKKCLHIVPDDDDDVTIIKNFDREDLESLRKIIKRFEKTEPKNYTDDYLLNNLKIMFEKPNVEANIFLLVEKMYPLTHFTIEQMVNDVRLEVNYESEMSLELLRLVRRQLNEGIWRHVEFLAMGEAVRSAAYLMNRTPSQVIDFKTPLQKLQELMNIPISPGLEPRVFGCTAYVHQNIGKLEPRAIRCVFLGYVDKKGYRCLDPKNQKMYVTRDVSFHENVSFFSHECSLQGEKTHNLDEETRHETHVSQDGNNQDENGTSLHEPNSGSSENLAPEITDYDSEFEGETNRENEDGNEHINEPNGEDITNESRDSTHLVTNPVENPKADNPLEPRYPTRHNRGILKKQYQPDLKANTKYPIGDYVSSYRLARSHALLVEELSTVTIPKDVQKALKDEKWKNAMNEKMEALRRNQTWKLVNLPPGKKTKYGIDYGDTFAPVAKINTIRVLISIAANRDWPLRQFDVKNSFLNGYLEEVYMEPPLPPGGHMRRPRRNVTAPSNPRNGIRTKGSWSPQILLRNAQCRPVDTPIETNHKLMVHPNQVPTNKDRYQRLVGKLIYLSHTRPDVAYAVSVVSRFMHSPSKDHMEALYRILRYLKGSPGNGLFFEEKKTNHQVSGYTDADSAGDRTYIKPTSGYFTFIGGNLITWRSNKQKVVARSSAEAEYRGMVHGVCELLWIK</sequence>
<dbReference type="PANTHER" id="PTHR11439:SF467">
    <property type="entry name" value="INTEGRASE CATALYTIC DOMAIN-CONTAINING PROTEIN"/>
    <property type="match status" value="1"/>
</dbReference>
<dbReference type="InterPro" id="IPR013103">
    <property type="entry name" value="RVT_2"/>
</dbReference>
<feature type="region of interest" description="Disordered" evidence="2">
    <location>
        <begin position="884"/>
        <end position="982"/>
    </location>
</feature>
<accession>A0A699HZ06</accession>
<feature type="coiled-coil region" evidence="1">
    <location>
        <begin position="284"/>
        <end position="339"/>
    </location>
</feature>
<dbReference type="PANTHER" id="PTHR11439">
    <property type="entry name" value="GAG-POL-RELATED RETROTRANSPOSON"/>
    <property type="match status" value="1"/>
</dbReference>
<comment type="caution">
    <text evidence="5">The sequence shown here is derived from an EMBL/GenBank/DDBJ whole genome shotgun (WGS) entry which is preliminary data.</text>
</comment>
<feature type="compositionally biased region" description="Polar residues" evidence="2">
    <location>
        <begin position="893"/>
        <end position="916"/>
    </location>
</feature>
<dbReference type="SUPFAM" id="SSF56672">
    <property type="entry name" value="DNA/RNA polymerases"/>
    <property type="match status" value="1"/>
</dbReference>
<dbReference type="InterPro" id="IPR057670">
    <property type="entry name" value="SH3_retrovirus"/>
</dbReference>
<organism evidence="5">
    <name type="scientific">Tanacetum cinerariifolium</name>
    <name type="common">Dalmatian daisy</name>
    <name type="synonym">Chrysanthemum cinerariifolium</name>
    <dbReference type="NCBI Taxonomy" id="118510"/>
    <lineage>
        <taxon>Eukaryota</taxon>
        <taxon>Viridiplantae</taxon>
        <taxon>Streptophyta</taxon>
        <taxon>Embryophyta</taxon>
        <taxon>Tracheophyta</taxon>
        <taxon>Spermatophyta</taxon>
        <taxon>Magnoliopsida</taxon>
        <taxon>eudicotyledons</taxon>
        <taxon>Gunneridae</taxon>
        <taxon>Pentapetalae</taxon>
        <taxon>asterids</taxon>
        <taxon>campanulids</taxon>
        <taxon>Asterales</taxon>
        <taxon>Asteraceae</taxon>
        <taxon>Asteroideae</taxon>
        <taxon>Anthemideae</taxon>
        <taxon>Anthemidinae</taxon>
        <taxon>Tanacetum</taxon>
    </lineage>
</organism>
<dbReference type="InterPro" id="IPR043502">
    <property type="entry name" value="DNA/RNA_pol_sf"/>
</dbReference>
<name>A0A699HZ06_TANCI</name>
<keyword evidence="5" id="KW-0695">RNA-directed DNA polymerase</keyword>
<evidence type="ECO:0000256" key="1">
    <source>
        <dbReference type="SAM" id="Coils"/>
    </source>
</evidence>
<keyword evidence="5" id="KW-0808">Transferase</keyword>
<dbReference type="EMBL" id="BKCJ010225705">
    <property type="protein sequence ID" value="GEY95176.1"/>
    <property type="molecule type" value="Genomic_DNA"/>
</dbReference>
<reference evidence="5" key="1">
    <citation type="journal article" date="2019" name="Sci. Rep.">
        <title>Draft genome of Tanacetum cinerariifolium, the natural source of mosquito coil.</title>
        <authorList>
            <person name="Yamashiro T."/>
            <person name="Shiraishi A."/>
            <person name="Satake H."/>
            <person name="Nakayama K."/>
        </authorList>
    </citation>
    <scope>NUCLEOTIDE SEQUENCE</scope>
</reference>
<feature type="coiled-coil region" evidence="1">
    <location>
        <begin position="611"/>
        <end position="638"/>
    </location>
</feature>
<gene>
    <name evidence="5" type="ORF">Tci_467150</name>
</gene>
<evidence type="ECO:0000256" key="2">
    <source>
        <dbReference type="SAM" id="MobiDB-lite"/>
    </source>
</evidence>
<feature type="domain" description="Retroviral polymerase SH3-like" evidence="4">
    <location>
        <begin position="814"/>
        <end position="869"/>
    </location>
</feature>
<evidence type="ECO:0000259" key="4">
    <source>
        <dbReference type="Pfam" id="PF25597"/>
    </source>
</evidence>
<dbReference type="CDD" id="cd09272">
    <property type="entry name" value="RNase_HI_RT_Ty1"/>
    <property type="match status" value="1"/>
</dbReference>
<feature type="domain" description="Reverse transcriptase Ty1/copia-type" evidence="3">
    <location>
        <begin position="1027"/>
        <end position="1126"/>
    </location>
</feature>
<protein>
    <submittedName>
        <fullName evidence="5">Putative RNA-directed DNA polymerase</fullName>
    </submittedName>
</protein>